<dbReference type="PANTHER" id="PTHR38767:SF1">
    <property type="entry name" value="DNA POLYMERASE III SUBUNIT CHI"/>
    <property type="match status" value="1"/>
</dbReference>
<accession>A0A4R5Q8P0</accession>
<dbReference type="AlphaFoldDB" id="A0A4R5Q8P0"/>
<evidence type="ECO:0000313" key="1">
    <source>
        <dbReference type="EMBL" id="TDH58993.1"/>
    </source>
</evidence>
<dbReference type="GO" id="GO:0006260">
    <property type="term" value="P:DNA replication"/>
    <property type="evidence" value="ECO:0007669"/>
    <property type="project" value="InterPro"/>
</dbReference>
<dbReference type="Pfam" id="PF04364">
    <property type="entry name" value="DNA_pol3_chi"/>
    <property type="match status" value="1"/>
</dbReference>
<dbReference type="Gene3D" id="3.40.50.10110">
    <property type="entry name" value="DNA polymerase III subunit chi"/>
    <property type="match status" value="1"/>
</dbReference>
<dbReference type="InterPro" id="IPR007459">
    <property type="entry name" value="DNA_pol3_chi"/>
</dbReference>
<dbReference type="OrthoDB" id="9795973at2"/>
<sequence>MTEIAFYHLTRTPLDQALPKLLGRVLAGGGRAFVLCGSEERVAALDASLWLSTDPDWVPHGTRAMGHAAQQPIWLAAEDAPEAGAPNGARFLVLVDGAESARLAAFDRVLDLFDGGDEAAVAAARRRWSAAKAAGHSLSYWQQGQRGWEKKAST</sequence>
<reference evidence="1 2" key="1">
    <citation type="journal article" date="2016" name="J. Microbiol.">
        <title>Dankookia rubra gen. nov., sp. nov., an alphaproteobacterium isolated from sediment of a shallow stream.</title>
        <authorList>
            <person name="Kim W.H."/>
            <person name="Kim D.H."/>
            <person name="Kang K."/>
            <person name="Ahn T.Y."/>
        </authorList>
    </citation>
    <scope>NUCLEOTIDE SEQUENCE [LARGE SCALE GENOMIC DNA]</scope>
    <source>
        <strain evidence="1 2">JCM30602</strain>
    </source>
</reference>
<dbReference type="GO" id="GO:0003887">
    <property type="term" value="F:DNA-directed DNA polymerase activity"/>
    <property type="evidence" value="ECO:0007669"/>
    <property type="project" value="InterPro"/>
</dbReference>
<comment type="caution">
    <text evidence="1">The sequence shown here is derived from an EMBL/GenBank/DDBJ whole genome shotgun (WGS) entry which is preliminary data.</text>
</comment>
<dbReference type="EMBL" id="SMSJ01000086">
    <property type="protein sequence ID" value="TDH58993.1"/>
    <property type="molecule type" value="Genomic_DNA"/>
</dbReference>
<dbReference type="InterPro" id="IPR036768">
    <property type="entry name" value="PolIII_chi_sf"/>
</dbReference>
<dbReference type="SUPFAM" id="SSF102400">
    <property type="entry name" value="DNA polymerase III chi subunit"/>
    <property type="match status" value="1"/>
</dbReference>
<dbReference type="PANTHER" id="PTHR38767">
    <property type="entry name" value="DNA POLYMERASE III SUBUNIT CHI"/>
    <property type="match status" value="1"/>
</dbReference>
<name>A0A4R5Q8P0_9PROT</name>
<gene>
    <name evidence="1" type="ORF">E2C06_29775</name>
</gene>
<evidence type="ECO:0000313" key="2">
    <source>
        <dbReference type="Proteomes" id="UP000295096"/>
    </source>
</evidence>
<organism evidence="1 2">
    <name type="scientific">Dankookia rubra</name>
    <dbReference type="NCBI Taxonomy" id="1442381"/>
    <lineage>
        <taxon>Bacteria</taxon>
        <taxon>Pseudomonadati</taxon>
        <taxon>Pseudomonadota</taxon>
        <taxon>Alphaproteobacteria</taxon>
        <taxon>Acetobacterales</taxon>
        <taxon>Roseomonadaceae</taxon>
        <taxon>Dankookia</taxon>
    </lineage>
</organism>
<proteinExistence type="predicted"/>
<dbReference type="NCBIfam" id="NF004347">
    <property type="entry name" value="PRK05728.1-4"/>
    <property type="match status" value="1"/>
</dbReference>
<dbReference type="GO" id="GO:0032298">
    <property type="term" value="P:positive regulation of DNA-templated DNA replication initiation"/>
    <property type="evidence" value="ECO:0007669"/>
    <property type="project" value="TreeGrafter"/>
</dbReference>
<dbReference type="RefSeq" id="WP_133292214.1">
    <property type="nucleotide sequence ID" value="NZ_SMSJ01000086.1"/>
</dbReference>
<keyword evidence="2" id="KW-1185">Reference proteome</keyword>
<protein>
    <submittedName>
        <fullName evidence="1">DNA polymerase III subunit chi</fullName>
    </submittedName>
</protein>
<dbReference type="Proteomes" id="UP000295096">
    <property type="component" value="Unassembled WGS sequence"/>
</dbReference>
<dbReference type="GO" id="GO:0003677">
    <property type="term" value="F:DNA binding"/>
    <property type="evidence" value="ECO:0007669"/>
    <property type="project" value="InterPro"/>
</dbReference>